<keyword evidence="7" id="KW-0285">Flavoprotein</keyword>
<dbReference type="InterPro" id="IPR013656">
    <property type="entry name" value="PAS_4"/>
</dbReference>
<keyword evidence="12 18" id="KW-0418">Kinase</keyword>
<evidence type="ECO:0000256" key="2">
    <source>
        <dbReference type="ARBA" id="ARBA00012438"/>
    </source>
</evidence>
<evidence type="ECO:0000256" key="11">
    <source>
        <dbReference type="ARBA" id="ARBA00022741"/>
    </source>
</evidence>
<evidence type="ECO:0000256" key="12">
    <source>
        <dbReference type="ARBA" id="ARBA00022777"/>
    </source>
</evidence>
<dbReference type="InterPro" id="IPR011102">
    <property type="entry name" value="Sig_transdc_His_kinase_HWE"/>
</dbReference>
<reference evidence="19" key="1">
    <citation type="journal article" date="2019" name="Int. J. Syst. Evol. Microbiol.">
        <title>The Global Catalogue of Microorganisms (GCM) 10K type strain sequencing project: providing services to taxonomists for standard genome sequencing and annotation.</title>
        <authorList>
            <consortium name="The Broad Institute Genomics Platform"/>
            <consortium name="The Broad Institute Genome Sequencing Center for Infectious Disease"/>
            <person name="Wu L."/>
            <person name="Ma J."/>
        </authorList>
    </citation>
    <scope>NUCLEOTIDE SEQUENCE [LARGE SCALE GENOMIC DNA]</scope>
    <source>
        <strain evidence="19">CCUG 48316</strain>
    </source>
</reference>
<evidence type="ECO:0000256" key="6">
    <source>
        <dbReference type="ARBA" id="ARBA00022606"/>
    </source>
</evidence>
<sequence>MDDADSIDGLRRRLVAAEAALRAREARDAAAREDDERYRSLFQNMGQGYCDLGLVRDAKGRAFDQIFLELNPAFERLFGVAVAQAKGSTAHELFPSLDARWYEALDRSLRLGRPEQIEYEFAALGRWFEVFIYPRGHDRLTVLYEDITARKRAELALRESEERHRVLLEGIPQLVWRAAADGAWTWSSRQWQEFTGQSHGESLGFGWLVALHPDDRDAALDFWQGAKGLGQLKMDSRLLSAREGRYRWFQTRATPVRDASGRIVEWLGTSSDVDDLRSMQDRQQILVHELQHRTRNLIAVVDGIARQTFDHTGPNERFIDQFNDRLVALARVQDLLANSDAESVSIGDIVGRELDALGAPLSGKGVRIEGPRIRLRSGVVQTIALAIHELATNARKYGALANDRGHLSVTWEIVQSGGRTWLSLVWMETGLDPERGAGGRASRSGYGRELIEQALPFALGARTDYWLDEAEVRCTIALPLDQVGKEETS</sequence>
<keyword evidence="16" id="KW-0675">Receptor</keyword>
<comment type="catalytic activity">
    <reaction evidence="1">
        <text>ATP + protein L-histidine = ADP + protein N-phospho-L-histidine.</text>
        <dbReference type="EC" id="2.7.13.3"/>
    </reaction>
</comment>
<dbReference type="InterPro" id="IPR000700">
    <property type="entry name" value="PAS-assoc_C"/>
</dbReference>
<evidence type="ECO:0000256" key="4">
    <source>
        <dbReference type="ARBA" id="ARBA00022543"/>
    </source>
</evidence>
<keyword evidence="19" id="KW-1185">Reference proteome</keyword>
<evidence type="ECO:0000259" key="17">
    <source>
        <dbReference type="PROSITE" id="PS50113"/>
    </source>
</evidence>
<evidence type="ECO:0000256" key="15">
    <source>
        <dbReference type="ARBA" id="ARBA00023026"/>
    </source>
</evidence>
<dbReference type="InterPro" id="IPR013655">
    <property type="entry name" value="PAS_fold_3"/>
</dbReference>
<dbReference type="RefSeq" id="WP_378967487.1">
    <property type="nucleotide sequence ID" value="NZ_JBHSWN010000001.1"/>
</dbReference>
<dbReference type="PANTHER" id="PTHR41523">
    <property type="entry name" value="TWO-COMPONENT SYSTEM SENSOR PROTEIN"/>
    <property type="match status" value="1"/>
</dbReference>
<evidence type="ECO:0000256" key="14">
    <source>
        <dbReference type="ARBA" id="ARBA00022991"/>
    </source>
</evidence>
<keyword evidence="6" id="KW-0716">Sensory transduction</keyword>
<organism evidence="18 19">
    <name type="scientific">Methylobacterium komagatae</name>
    <dbReference type="NCBI Taxonomy" id="374425"/>
    <lineage>
        <taxon>Bacteria</taxon>
        <taxon>Pseudomonadati</taxon>
        <taxon>Pseudomonadota</taxon>
        <taxon>Alphaproteobacteria</taxon>
        <taxon>Hyphomicrobiales</taxon>
        <taxon>Methylobacteriaceae</taxon>
        <taxon>Methylobacterium</taxon>
    </lineage>
</organism>
<dbReference type="SMART" id="SM00911">
    <property type="entry name" value="HWE_HK"/>
    <property type="match status" value="1"/>
</dbReference>
<dbReference type="InterPro" id="IPR000014">
    <property type="entry name" value="PAS"/>
</dbReference>
<evidence type="ECO:0000256" key="16">
    <source>
        <dbReference type="ARBA" id="ARBA00023170"/>
    </source>
</evidence>
<dbReference type="Pfam" id="PF08448">
    <property type="entry name" value="PAS_4"/>
    <property type="match status" value="1"/>
</dbReference>
<dbReference type="Pfam" id="PF08447">
    <property type="entry name" value="PAS_3"/>
    <property type="match status" value="1"/>
</dbReference>
<evidence type="ECO:0000256" key="8">
    <source>
        <dbReference type="ARBA" id="ARBA00022643"/>
    </source>
</evidence>
<dbReference type="InterPro" id="IPR036890">
    <property type="entry name" value="HATPase_C_sf"/>
</dbReference>
<name>A0ABW2BHA3_9HYPH</name>
<evidence type="ECO:0000256" key="7">
    <source>
        <dbReference type="ARBA" id="ARBA00022630"/>
    </source>
</evidence>
<keyword evidence="10" id="KW-0677">Repeat</keyword>
<evidence type="ECO:0000256" key="10">
    <source>
        <dbReference type="ARBA" id="ARBA00022737"/>
    </source>
</evidence>
<dbReference type="Pfam" id="PF07536">
    <property type="entry name" value="HWE_HK"/>
    <property type="match status" value="1"/>
</dbReference>
<dbReference type="SMART" id="SM00091">
    <property type="entry name" value="PAS"/>
    <property type="match status" value="2"/>
</dbReference>
<dbReference type="EMBL" id="JBHSWN010000001">
    <property type="protein sequence ID" value="MFC6788955.1"/>
    <property type="molecule type" value="Genomic_DNA"/>
</dbReference>
<dbReference type="Gene3D" id="3.30.450.20">
    <property type="entry name" value="PAS domain"/>
    <property type="match status" value="2"/>
</dbReference>
<keyword evidence="13" id="KW-0067">ATP-binding</keyword>
<dbReference type="EC" id="2.7.13.3" evidence="2"/>
<evidence type="ECO:0000256" key="13">
    <source>
        <dbReference type="ARBA" id="ARBA00022840"/>
    </source>
</evidence>
<evidence type="ECO:0000256" key="5">
    <source>
        <dbReference type="ARBA" id="ARBA00022553"/>
    </source>
</evidence>
<dbReference type="InterPro" id="IPR035965">
    <property type="entry name" value="PAS-like_dom_sf"/>
</dbReference>
<evidence type="ECO:0000256" key="1">
    <source>
        <dbReference type="ARBA" id="ARBA00000085"/>
    </source>
</evidence>
<gene>
    <name evidence="18" type="ORF">ACFQE0_04525</name>
</gene>
<keyword evidence="8" id="KW-0288">FMN</keyword>
<dbReference type="InterPro" id="IPR001610">
    <property type="entry name" value="PAC"/>
</dbReference>
<dbReference type="PANTHER" id="PTHR41523:SF7">
    <property type="entry name" value="HISTIDINE KINASE"/>
    <property type="match status" value="1"/>
</dbReference>
<keyword evidence="4" id="KW-0600">Photoreceptor protein</keyword>
<feature type="domain" description="PAC" evidence="17">
    <location>
        <begin position="232"/>
        <end position="285"/>
    </location>
</feature>
<dbReference type="CDD" id="cd00130">
    <property type="entry name" value="PAS"/>
    <property type="match status" value="2"/>
</dbReference>
<proteinExistence type="predicted"/>
<evidence type="ECO:0000313" key="18">
    <source>
        <dbReference type="EMBL" id="MFC6788955.1"/>
    </source>
</evidence>
<keyword evidence="11" id="KW-0547">Nucleotide-binding</keyword>
<protein>
    <recommendedName>
        <fullName evidence="3">Blue-light-activated histidine kinase</fullName>
        <ecNumber evidence="2">2.7.13.3</ecNumber>
    </recommendedName>
</protein>
<dbReference type="PROSITE" id="PS50113">
    <property type="entry name" value="PAC"/>
    <property type="match status" value="1"/>
</dbReference>
<dbReference type="Proteomes" id="UP001596292">
    <property type="component" value="Unassembled WGS sequence"/>
</dbReference>
<keyword evidence="9 18" id="KW-0808">Transferase</keyword>
<dbReference type="GO" id="GO:0004673">
    <property type="term" value="F:protein histidine kinase activity"/>
    <property type="evidence" value="ECO:0007669"/>
    <property type="project" value="UniProtKB-EC"/>
</dbReference>
<dbReference type="SUPFAM" id="SSF55785">
    <property type="entry name" value="PYP-like sensor domain (PAS domain)"/>
    <property type="match status" value="2"/>
</dbReference>
<keyword evidence="14" id="KW-0157">Chromophore</keyword>
<evidence type="ECO:0000313" key="19">
    <source>
        <dbReference type="Proteomes" id="UP001596292"/>
    </source>
</evidence>
<keyword evidence="5" id="KW-0597">Phosphoprotein</keyword>
<accession>A0ABW2BHA3</accession>
<evidence type="ECO:0000256" key="9">
    <source>
        <dbReference type="ARBA" id="ARBA00022679"/>
    </source>
</evidence>
<comment type="caution">
    <text evidence="18">The sequence shown here is derived from an EMBL/GenBank/DDBJ whole genome shotgun (WGS) entry which is preliminary data.</text>
</comment>
<keyword evidence="15" id="KW-0843">Virulence</keyword>
<dbReference type="Gene3D" id="3.30.565.10">
    <property type="entry name" value="Histidine kinase-like ATPase, C-terminal domain"/>
    <property type="match status" value="1"/>
</dbReference>
<dbReference type="NCBIfam" id="TIGR00229">
    <property type="entry name" value="sensory_box"/>
    <property type="match status" value="2"/>
</dbReference>
<evidence type="ECO:0000256" key="3">
    <source>
        <dbReference type="ARBA" id="ARBA00021740"/>
    </source>
</evidence>
<dbReference type="SMART" id="SM00086">
    <property type="entry name" value="PAC"/>
    <property type="match status" value="1"/>
</dbReference>